<name>G2YH32_BOTF4</name>
<feature type="signal peptide" evidence="1">
    <location>
        <begin position="1"/>
        <end position="19"/>
    </location>
</feature>
<accession>G2YH32</accession>
<reference evidence="3" key="1">
    <citation type="journal article" date="2011" name="PLoS Genet.">
        <title>Genomic analysis of the necrotrophic fungal pathogens Sclerotinia sclerotiorum and Botrytis cinerea.</title>
        <authorList>
            <person name="Amselem J."/>
            <person name="Cuomo C.A."/>
            <person name="van Kan J.A."/>
            <person name="Viaud M."/>
            <person name="Benito E.P."/>
            <person name="Couloux A."/>
            <person name="Coutinho P.M."/>
            <person name="de Vries R.P."/>
            <person name="Dyer P.S."/>
            <person name="Fillinger S."/>
            <person name="Fournier E."/>
            <person name="Gout L."/>
            <person name="Hahn M."/>
            <person name="Kohn L."/>
            <person name="Lapalu N."/>
            <person name="Plummer K.M."/>
            <person name="Pradier J.M."/>
            <person name="Quevillon E."/>
            <person name="Sharon A."/>
            <person name="Simon A."/>
            <person name="ten Have A."/>
            <person name="Tudzynski B."/>
            <person name="Tudzynski P."/>
            <person name="Wincker P."/>
            <person name="Andrew M."/>
            <person name="Anthouard V."/>
            <person name="Beever R.E."/>
            <person name="Beffa R."/>
            <person name="Benoit I."/>
            <person name="Bouzid O."/>
            <person name="Brault B."/>
            <person name="Chen Z."/>
            <person name="Choquer M."/>
            <person name="Collemare J."/>
            <person name="Cotton P."/>
            <person name="Danchin E.G."/>
            <person name="Da Silva C."/>
            <person name="Gautier A."/>
            <person name="Giraud C."/>
            <person name="Giraud T."/>
            <person name="Gonzalez C."/>
            <person name="Grossetete S."/>
            <person name="Guldener U."/>
            <person name="Henrissat B."/>
            <person name="Howlett B.J."/>
            <person name="Kodira C."/>
            <person name="Kretschmer M."/>
            <person name="Lappartient A."/>
            <person name="Leroch M."/>
            <person name="Levis C."/>
            <person name="Mauceli E."/>
            <person name="Neuveglise C."/>
            <person name="Oeser B."/>
            <person name="Pearson M."/>
            <person name="Poulain J."/>
            <person name="Poussereau N."/>
            <person name="Quesneville H."/>
            <person name="Rascle C."/>
            <person name="Schumacher J."/>
            <person name="Segurens B."/>
            <person name="Sexton A."/>
            <person name="Silva E."/>
            <person name="Sirven C."/>
            <person name="Soanes D.M."/>
            <person name="Talbot N.J."/>
            <person name="Templeton M."/>
            <person name="Yandava C."/>
            <person name="Yarden O."/>
            <person name="Zeng Q."/>
            <person name="Rollins J.A."/>
            <person name="Lebrun M.H."/>
            <person name="Dickman M."/>
        </authorList>
    </citation>
    <scope>NUCLEOTIDE SEQUENCE [LARGE SCALE GENOMIC DNA]</scope>
    <source>
        <strain evidence="3">T4</strain>
    </source>
</reference>
<keyword evidence="1" id="KW-0732">Signal</keyword>
<dbReference type="HOGENOM" id="CLU_3224475_0_0_1"/>
<feature type="chain" id="PRO_5003440733" evidence="1">
    <location>
        <begin position="20"/>
        <end position="44"/>
    </location>
</feature>
<dbReference type="InParanoid" id="G2YH32"/>
<dbReference type="AlphaFoldDB" id="G2YH32"/>
<gene>
    <name evidence="2" type="ORF">BofuT4_uP023340.1</name>
</gene>
<protein>
    <submittedName>
        <fullName evidence="2">Uncharacterized protein</fullName>
    </submittedName>
</protein>
<organism evidence="2 3">
    <name type="scientific">Botryotinia fuckeliana (strain T4)</name>
    <name type="common">Noble rot fungus</name>
    <name type="synonym">Botrytis cinerea</name>
    <dbReference type="NCBI Taxonomy" id="999810"/>
    <lineage>
        <taxon>Eukaryota</taxon>
        <taxon>Fungi</taxon>
        <taxon>Dikarya</taxon>
        <taxon>Ascomycota</taxon>
        <taxon>Pezizomycotina</taxon>
        <taxon>Leotiomycetes</taxon>
        <taxon>Helotiales</taxon>
        <taxon>Sclerotiniaceae</taxon>
        <taxon>Botrytis</taxon>
    </lineage>
</organism>
<evidence type="ECO:0000313" key="2">
    <source>
        <dbReference type="EMBL" id="CCD51066.1"/>
    </source>
</evidence>
<dbReference type="EMBL" id="FQ790332">
    <property type="protein sequence ID" value="CCD51066.1"/>
    <property type="molecule type" value="Genomic_DNA"/>
</dbReference>
<evidence type="ECO:0000313" key="3">
    <source>
        <dbReference type="Proteomes" id="UP000008177"/>
    </source>
</evidence>
<evidence type="ECO:0000256" key="1">
    <source>
        <dbReference type="SAM" id="SignalP"/>
    </source>
</evidence>
<proteinExistence type="predicted"/>
<dbReference type="Proteomes" id="UP000008177">
    <property type="component" value="Unplaced contigs"/>
</dbReference>
<sequence>MAPSPRTFLLDLMLLATSALENNPQLKLLYLARAKLHVIQDGLM</sequence>